<evidence type="ECO:0000256" key="1">
    <source>
        <dbReference type="ARBA" id="ARBA00001625"/>
    </source>
</evidence>
<comment type="cofactor">
    <cofactor evidence="9 10">
        <name>Mg(2+)</name>
        <dbReference type="ChEBI" id="CHEBI:18420"/>
    </cofactor>
</comment>
<keyword evidence="5 9" id="KW-0479">Metal-binding</keyword>
<comment type="function">
    <text evidence="9">Converts adenosine-3',5'-bisphosphate (PAP) to AMP.</text>
</comment>
<dbReference type="Pfam" id="PF00459">
    <property type="entry name" value="Inositol_P"/>
    <property type="match status" value="1"/>
</dbReference>
<dbReference type="Gene3D" id="3.30.540.10">
    <property type="entry name" value="Fructose-1,6-Bisphosphatase, subunit A, domain 1"/>
    <property type="match status" value="1"/>
</dbReference>
<sequence length="270" mass="29191">MQAIDLLPSACEFARQAGAIIKKIYLEKNYEALTKYDDTPVTSADIAAHEYLVKAFTELTPDIPVLSEEAADIPLSQREQWPTYWLLDPLDGTQEFISRSGDFATIIALVHNNEPILGVIYAPISDVCYYAVKGHGAFKQVGVAAPVSISSMRDKANPKQLTIAVSKVQSLSKISSLLAPAMNYIMLPLGSSSLKSCLVAEGAADCYIRVGPTGEWDTAGAQCIVTEAGGSLCCLQLNALSYNKRESLENPNFIVMGDASLPWQDIIVAQ</sequence>
<dbReference type="AlphaFoldDB" id="A0A418YKW8"/>
<protein>
    <recommendedName>
        <fullName evidence="9">3'(2'),5'-bisphosphate nucleotidase CysQ</fullName>
        <ecNumber evidence="9">3.1.3.7</ecNumber>
    </recommendedName>
    <alternativeName>
        <fullName evidence="9">3'(2'),5-bisphosphonucleoside 3'(2')-phosphohydrolase</fullName>
    </alternativeName>
    <alternativeName>
        <fullName evidence="9">3'-phosphoadenosine 5'-phosphate phosphatase</fullName>
        <shortName evidence="9">PAP phosphatase</shortName>
    </alternativeName>
</protein>
<dbReference type="InterPro" id="IPR020583">
    <property type="entry name" value="Inositol_monoP_metal-BS"/>
</dbReference>
<gene>
    <name evidence="9 11" type="primary">cysQ</name>
    <name evidence="11" type="ORF">D1Z90_02455</name>
</gene>
<evidence type="ECO:0000256" key="5">
    <source>
        <dbReference type="ARBA" id="ARBA00022723"/>
    </source>
</evidence>
<reference evidence="11 12" key="2">
    <citation type="submission" date="2019-01" db="EMBL/GenBank/DDBJ databases">
        <title>Motilimonas pumilus sp. nov., isolated from the gut of sea cucumber (Apostichopus japonicus).</title>
        <authorList>
            <person name="Wang F.-Q."/>
            <person name="Ren L.-H."/>
            <person name="Lin Y.-W."/>
            <person name="Sun G.-H."/>
            <person name="Du Z.-J."/>
            <person name="Zhao J.-X."/>
            <person name="Liu X.-J."/>
            <person name="Liu L.-J."/>
        </authorList>
    </citation>
    <scope>NUCLEOTIDE SEQUENCE [LARGE SCALE GENOMIC DNA]</scope>
    <source>
        <strain evidence="11 12">PLHSC7-2</strain>
    </source>
</reference>
<comment type="similarity">
    <text evidence="2 9">Belongs to the inositol monophosphatase superfamily. CysQ family.</text>
</comment>
<keyword evidence="12" id="KW-1185">Reference proteome</keyword>
<feature type="binding site" evidence="9">
    <location>
        <position position="217"/>
    </location>
    <ligand>
        <name>Mg(2+)</name>
        <dbReference type="ChEBI" id="CHEBI:18420"/>
        <label>2</label>
    </ligand>
</feature>
<feature type="binding site" evidence="10">
    <location>
        <position position="88"/>
    </location>
    <ligand>
        <name>Mg(2+)</name>
        <dbReference type="ChEBI" id="CHEBI:18420"/>
        <label>1</label>
        <note>catalytic</note>
    </ligand>
</feature>
<dbReference type="HAMAP" id="MF_02095">
    <property type="entry name" value="CysQ"/>
    <property type="match status" value="1"/>
</dbReference>
<evidence type="ECO:0000256" key="2">
    <source>
        <dbReference type="ARBA" id="ARBA00005289"/>
    </source>
</evidence>
<reference evidence="11 12" key="1">
    <citation type="submission" date="2018-09" db="EMBL/GenBank/DDBJ databases">
        <authorList>
            <person name="Wang F."/>
        </authorList>
    </citation>
    <scope>NUCLEOTIDE SEQUENCE [LARGE SCALE GENOMIC DNA]</scope>
    <source>
        <strain evidence="11 12">PLHSC7-2</strain>
    </source>
</reference>
<evidence type="ECO:0000313" key="12">
    <source>
        <dbReference type="Proteomes" id="UP000283255"/>
    </source>
</evidence>
<dbReference type="GO" id="GO:0000287">
    <property type="term" value="F:magnesium ion binding"/>
    <property type="evidence" value="ECO:0007669"/>
    <property type="project" value="UniProtKB-UniRule"/>
</dbReference>
<dbReference type="GO" id="GO:0000103">
    <property type="term" value="P:sulfate assimilation"/>
    <property type="evidence" value="ECO:0007669"/>
    <property type="project" value="TreeGrafter"/>
</dbReference>
<feature type="binding site" evidence="10">
    <location>
        <position position="68"/>
    </location>
    <ligand>
        <name>Mg(2+)</name>
        <dbReference type="ChEBI" id="CHEBI:18420"/>
        <label>1</label>
        <note>catalytic</note>
    </ligand>
</feature>
<dbReference type="GO" id="GO:0050427">
    <property type="term" value="P:3'-phosphoadenosine 5'-phosphosulfate metabolic process"/>
    <property type="evidence" value="ECO:0007669"/>
    <property type="project" value="TreeGrafter"/>
</dbReference>
<dbReference type="FunFam" id="3.30.540.10:FF:000007">
    <property type="entry name" value="3'(2'),5'-bisphosphate nucleotidase CysQ"/>
    <property type="match status" value="1"/>
</dbReference>
<feature type="binding site" evidence="10">
    <location>
        <position position="217"/>
    </location>
    <ligand>
        <name>Mg(2+)</name>
        <dbReference type="ChEBI" id="CHEBI:18420"/>
        <label>1</label>
        <note>catalytic</note>
    </ligand>
</feature>
<dbReference type="GO" id="GO:0005886">
    <property type="term" value="C:plasma membrane"/>
    <property type="evidence" value="ECO:0007669"/>
    <property type="project" value="UniProtKB-SubCell"/>
</dbReference>
<feature type="binding site" evidence="9">
    <location>
        <position position="91"/>
    </location>
    <ligand>
        <name>Mg(2+)</name>
        <dbReference type="ChEBI" id="CHEBI:18420"/>
        <label>2</label>
    </ligand>
</feature>
<dbReference type="CDD" id="cd01638">
    <property type="entry name" value="CysQ"/>
    <property type="match status" value="1"/>
</dbReference>
<evidence type="ECO:0000256" key="6">
    <source>
        <dbReference type="ARBA" id="ARBA00022801"/>
    </source>
</evidence>
<comment type="caution">
    <text evidence="11">The sequence shown here is derived from an EMBL/GenBank/DDBJ whole genome shotgun (WGS) entry which is preliminary data.</text>
</comment>
<dbReference type="InterPro" id="IPR050725">
    <property type="entry name" value="CysQ/Inositol_MonoPase"/>
</dbReference>
<feature type="binding site" evidence="10">
    <location>
        <position position="91"/>
    </location>
    <ligand>
        <name>Mg(2+)</name>
        <dbReference type="ChEBI" id="CHEBI:18420"/>
        <label>1</label>
        <note>catalytic</note>
    </ligand>
</feature>
<feature type="binding site" evidence="9">
    <location>
        <position position="88"/>
    </location>
    <ligand>
        <name>Mg(2+)</name>
        <dbReference type="ChEBI" id="CHEBI:18420"/>
        <label>1</label>
    </ligand>
</feature>
<name>A0A418YKW8_9GAMM</name>
<comment type="catalytic activity">
    <reaction evidence="1 9">
        <text>adenosine 3',5'-bisphosphate + H2O = AMP + phosphate</text>
        <dbReference type="Rhea" id="RHEA:10040"/>
        <dbReference type="ChEBI" id="CHEBI:15377"/>
        <dbReference type="ChEBI" id="CHEBI:43474"/>
        <dbReference type="ChEBI" id="CHEBI:58343"/>
        <dbReference type="ChEBI" id="CHEBI:456215"/>
        <dbReference type="EC" id="3.1.3.7"/>
    </reaction>
</comment>
<feature type="binding site" evidence="9">
    <location>
        <position position="88"/>
    </location>
    <ligand>
        <name>Mg(2+)</name>
        <dbReference type="ChEBI" id="CHEBI:18420"/>
        <label>2</label>
    </ligand>
</feature>
<evidence type="ECO:0000313" key="11">
    <source>
        <dbReference type="EMBL" id="RJG51609.1"/>
    </source>
</evidence>
<proteinExistence type="inferred from homology"/>
<accession>A0A418YKW8</accession>
<feature type="binding site" evidence="9">
    <location>
        <position position="217"/>
    </location>
    <ligand>
        <name>substrate</name>
    </ligand>
</feature>
<evidence type="ECO:0000256" key="4">
    <source>
        <dbReference type="ARBA" id="ARBA00022519"/>
    </source>
</evidence>
<dbReference type="RefSeq" id="WP_119909133.1">
    <property type="nucleotide sequence ID" value="NZ_QZCH01000001.1"/>
</dbReference>
<evidence type="ECO:0000256" key="3">
    <source>
        <dbReference type="ARBA" id="ARBA00022475"/>
    </source>
</evidence>
<dbReference type="PROSITE" id="PS00629">
    <property type="entry name" value="IMP_1"/>
    <property type="match status" value="1"/>
</dbReference>
<keyword evidence="8 9" id="KW-0472">Membrane</keyword>
<evidence type="ECO:0000256" key="8">
    <source>
        <dbReference type="ARBA" id="ARBA00023136"/>
    </source>
</evidence>
<dbReference type="InterPro" id="IPR000760">
    <property type="entry name" value="Inositol_monophosphatase-like"/>
</dbReference>
<comment type="subcellular location">
    <subcellularLocation>
        <location evidence="9">Cell inner membrane</location>
        <topology evidence="9">Peripheral membrane protein</topology>
        <orientation evidence="9">Cytoplasmic side</orientation>
    </subcellularLocation>
</comment>
<dbReference type="PANTHER" id="PTHR43028:SF7">
    <property type="entry name" value="3'(2'),5'-BISPHOSPHATE NUCLEOTIDASE CYSQ"/>
    <property type="match status" value="1"/>
</dbReference>
<keyword evidence="7 9" id="KW-0460">Magnesium</keyword>
<dbReference type="InterPro" id="IPR006240">
    <property type="entry name" value="CysQ"/>
</dbReference>
<keyword evidence="6 9" id="KW-0378">Hydrolase</keyword>
<feature type="binding site" evidence="9">
    <location>
        <begin position="90"/>
        <end position="93"/>
    </location>
    <ligand>
        <name>substrate</name>
    </ligand>
</feature>
<evidence type="ECO:0000256" key="10">
    <source>
        <dbReference type="PIRSR" id="PIRSR600760-2"/>
    </source>
</evidence>
<dbReference type="InterPro" id="IPR020550">
    <property type="entry name" value="Inositol_monophosphatase_CS"/>
</dbReference>
<dbReference type="PANTHER" id="PTHR43028">
    <property type="entry name" value="3'(2'),5'-BISPHOSPHATE NUCLEOTIDASE 1"/>
    <property type="match status" value="1"/>
</dbReference>
<feature type="binding site" evidence="9">
    <location>
        <position position="68"/>
    </location>
    <ligand>
        <name>Mg(2+)</name>
        <dbReference type="ChEBI" id="CHEBI:18420"/>
        <label>1</label>
    </ligand>
</feature>
<dbReference type="EC" id="3.1.3.7" evidence="9"/>
<keyword evidence="3 9" id="KW-1003">Cell membrane</keyword>
<dbReference type="Proteomes" id="UP000283255">
    <property type="component" value="Unassembled WGS sequence"/>
</dbReference>
<dbReference type="OrthoDB" id="9785695at2"/>
<dbReference type="GO" id="GO:0008441">
    <property type="term" value="F:3'(2'),5'-bisphosphate nucleotidase activity"/>
    <property type="evidence" value="ECO:0007669"/>
    <property type="project" value="UniProtKB-UniRule"/>
</dbReference>
<evidence type="ECO:0000256" key="7">
    <source>
        <dbReference type="ARBA" id="ARBA00022842"/>
    </source>
</evidence>
<dbReference type="Gene3D" id="3.40.190.80">
    <property type="match status" value="1"/>
</dbReference>
<dbReference type="PROSITE" id="PS00630">
    <property type="entry name" value="IMP_2"/>
    <property type="match status" value="1"/>
</dbReference>
<organism evidence="11 12">
    <name type="scientific">Motilimonas pumila</name>
    <dbReference type="NCBI Taxonomy" id="2303987"/>
    <lineage>
        <taxon>Bacteria</taxon>
        <taxon>Pseudomonadati</taxon>
        <taxon>Pseudomonadota</taxon>
        <taxon>Gammaproteobacteria</taxon>
        <taxon>Alteromonadales</taxon>
        <taxon>Alteromonadales genera incertae sedis</taxon>
        <taxon>Motilimonas</taxon>
    </lineage>
</organism>
<evidence type="ECO:0000256" key="9">
    <source>
        <dbReference type="HAMAP-Rule" id="MF_02095"/>
    </source>
</evidence>
<dbReference type="GO" id="GO:0046854">
    <property type="term" value="P:phosphatidylinositol phosphate biosynthetic process"/>
    <property type="evidence" value="ECO:0007669"/>
    <property type="project" value="InterPro"/>
</dbReference>
<dbReference type="EMBL" id="QZCH01000001">
    <property type="protein sequence ID" value="RJG51609.1"/>
    <property type="molecule type" value="Genomic_DNA"/>
</dbReference>
<feature type="binding site" evidence="10">
    <location>
        <position position="90"/>
    </location>
    <ligand>
        <name>Mg(2+)</name>
        <dbReference type="ChEBI" id="CHEBI:18420"/>
        <label>2</label>
    </ligand>
</feature>
<keyword evidence="4 9" id="KW-0997">Cell inner membrane</keyword>
<dbReference type="NCBIfam" id="TIGR01331">
    <property type="entry name" value="bisphos_cysQ"/>
    <property type="match status" value="1"/>
</dbReference>
<dbReference type="SUPFAM" id="SSF56655">
    <property type="entry name" value="Carbohydrate phosphatase"/>
    <property type="match status" value="1"/>
</dbReference>
<feature type="binding site" evidence="9">
    <location>
        <position position="68"/>
    </location>
    <ligand>
        <name>substrate</name>
    </ligand>
</feature>
<feature type="binding site" evidence="9">
    <location>
        <position position="90"/>
    </location>
    <ligand>
        <name>Mg(2+)</name>
        <dbReference type="ChEBI" id="CHEBI:18420"/>
        <label>1</label>
    </ligand>
</feature>